<gene>
    <name evidence="1" type="ORF">HRJ34_09015</name>
</gene>
<sequence length="36" mass="4103">MRRHYDKVVEGRSVAEVDKDLVNHPVDKLEGVLKGL</sequence>
<dbReference type="Proteomes" id="UP000664914">
    <property type="component" value="Chromosome"/>
</dbReference>
<accession>A0A975D6K0</accession>
<dbReference type="RefSeq" id="WP_012050736.1">
    <property type="nucleotide sequence ID" value="NZ_CP059319.1"/>
</dbReference>
<reference evidence="1" key="2">
    <citation type="submission" date="2021-04" db="EMBL/GenBank/DDBJ databases">
        <title>Isolation and genomic analysis of the ibuprofen-degrading bacterium Sphingomonas strain MPO218.</title>
        <authorList>
            <person name="Aulestia M."/>
            <person name="Flores A."/>
            <person name="Mangas E.L."/>
            <person name="Perez-Pulido A.J."/>
            <person name="Santero E."/>
            <person name="Camacho E.M."/>
        </authorList>
    </citation>
    <scope>NUCLEOTIDE SEQUENCE</scope>
    <source>
        <strain evidence="1">MPO218</strain>
    </source>
</reference>
<reference evidence="1" key="1">
    <citation type="submission" date="2020-07" db="EMBL/GenBank/DDBJ databases">
        <authorList>
            <person name="Camacho E."/>
        </authorList>
    </citation>
    <scope>NUCLEOTIDE SEQUENCE</scope>
    <source>
        <strain evidence="1">MPO218</strain>
    </source>
</reference>
<evidence type="ECO:0000313" key="1">
    <source>
        <dbReference type="EMBL" id="QTH23618.1"/>
    </source>
</evidence>
<evidence type="ECO:0000313" key="2">
    <source>
        <dbReference type="Proteomes" id="UP000664914"/>
    </source>
</evidence>
<proteinExistence type="predicted"/>
<name>A0A975D6K0_9SPHN</name>
<dbReference type="AlphaFoldDB" id="A0A975D6K0"/>
<dbReference type="EMBL" id="CP059319">
    <property type="protein sequence ID" value="QTH23618.1"/>
    <property type="molecule type" value="Genomic_DNA"/>
</dbReference>
<protein>
    <submittedName>
        <fullName evidence="1">Uncharacterized protein</fullName>
    </submittedName>
</protein>
<organism evidence="1 2">
    <name type="scientific">Rhizorhabdus wittichii</name>
    <dbReference type="NCBI Taxonomy" id="160791"/>
    <lineage>
        <taxon>Bacteria</taxon>
        <taxon>Pseudomonadati</taxon>
        <taxon>Pseudomonadota</taxon>
        <taxon>Alphaproteobacteria</taxon>
        <taxon>Sphingomonadales</taxon>
        <taxon>Sphingomonadaceae</taxon>
        <taxon>Rhizorhabdus</taxon>
    </lineage>
</organism>